<feature type="compositionally biased region" description="Low complexity" evidence="1">
    <location>
        <begin position="84"/>
        <end position="95"/>
    </location>
</feature>
<reference evidence="3" key="1">
    <citation type="submission" date="2018-09" db="EMBL/GenBank/DDBJ databases">
        <authorList>
            <person name="Livingstone P.G."/>
            <person name="Whitworth D.E."/>
        </authorList>
    </citation>
    <scope>NUCLEOTIDE SEQUENCE [LARGE SCALE GENOMIC DNA]</scope>
    <source>
        <strain evidence="3">CA040B</strain>
    </source>
</reference>
<proteinExistence type="predicted"/>
<evidence type="ECO:0000313" key="3">
    <source>
        <dbReference type="Proteomes" id="UP000273405"/>
    </source>
</evidence>
<name>A0A3A8NH21_9BACT</name>
<feature type="region of interest" description="Disordered" evidence="1">
    <location>
        <begin position="1"/>
        <end position="32"/>
    </location>
</feature>
<organism evidence="2 3">
    <name type="scientific">Corallococcus sicarius</name>
    <dbReference type="NCBI Taxonomy" id="2316726"/>
    <lineage>
        <taxon>Bacteria</taxon>
        <taxon>Pseudomonadati</taxon>
        <taxon>Myxococcota</taxon>
        <taxon>Myxococcia</taxon>
        <taxon>Myxococcales</taxon>
        <taxon>Cystobacterineae</taxon>
        <taxon>Myxococcaceae</taxon>
        <taxon>Corallococcus</taxon>
    </lineage>
</organism>
<evidence type="ECO:0000313" key="2">
    <source>
        <dbReference type="EMBL" id="RKH39262.1"/>
    </source>
</evidence>
<evidence type="ECO:0000256" key="1">
    <source>
        <dbReference type="SAM" id="MobiDB-lite"/>
    </source>
</evidence>
<protein>
    <submittedName>
        <fullName evidence="2">Uncharacterized protein</fullName>
    </submittedName>
</protein>
<dbReference type="Proteomes" id="UP000273405">
    <property type="component" value="Unassembled WGS sequence"/>
</dbReference>
<gene>
    <name evidence="2" type="ORF">D7X12_23995</name>
</gene>
<dbReference type="EMBL" id="RAWG01000168">
    <property type="protein sequence ID" value="RKH39262.1"/>
    <property type="molecule type" value="Genomic_DNA"/>
</dbReference>
<dbReference type="OrthoDB" id="5517077at2"/>
<comment type="caution">
    <text evidence="2">The sequence shown here is derived from an EMBL/GenBank/DDBJ whole genome shotgun (WGS) entry which is preliminary data.</text>
</comment>
<sequence length="113" mass="12223">MSDAPKPKPFIIPNRQHVTKEPDPGGRWSTQFPEMIGYTSQGGGKVPADFEWNTNPKQWQEELTPQTLAERFEALRILPPKQEAPALPSAAASTAPTPPPLPGISTATGTPKP</sequence>
<keyword evidence="3" id="KW-1185">Reference proteome</keyword>
<dbReference type="RefSeq" id="WP_120627604.1">
    <property type="nucleotide sequence ID" value="NZ_RAWG01000168.1"/>
</dbReference>
<dbReference type="AlphaFoldDB" id="A0A3A8NH21"/>
<accession>A0A3A8NH21</accession>
<feature type="region of interest" description="Disordered" evidence="1">
    <location>
        <begin position="80"/>
        <end position="113"/>
    </location>
</feature>